<reference evidence="3" key="1">
    <citation type="submission" date="2017-02" db="UniProtKB">
        <authorList>
            <consortium name="WormBaseParasite"/>
        </authorList>
    </citation>
    <scope>IDENTIFICATION</scope>
</reference>
<evidence type="ECO:0000313" key="2">
    <source>
        <dbReference type="Proteomes" id="UP000274429"/>
    </source>
</evidence>
<dbReference type="Proteomes" id="UP000274429">
    <property type="component" value="Unassembled WGS sequence"/>
</dbReference>
<keyword evidence="2" id="KW-1185">Reference proteome</keyword>
<dbReference type="OrthoDB" id="6275668at2759"/>
<organism evidence="3">
    <name type="scientific">Hydatigena taeniaeformis</name>
    <name type="common">Feline tapeworm</name>
    <name type="synonym">Taenia taeniaeformis</name>
    <dbReference type="NCBI Taxonomy" id="6205"/>
    <lineage>
        <taxon>Eukaryota</taxon>
        <taxon>Metazoa</taxon>
        <taxon>Spiralia</taxon>
        <taxon>Lophotrochozoa</taxon>
        <taxon>Platyhelminthes</taxon>
        <taxon>Cestoda</taxon>
        <taxon>Eucestoda</taxon>
        <taxon>Cyclophyllidea</taxon>
        <taxon>Taeniidae</taxon>
        <taxon>Hydatigera</taxon>
    </lineage>
</organism>
<name>A0A0R3WSM3_HYDTA</name>
<gene>
    <name evidence="1" type="ORF">TTAC_LOCUS3749</name>
</gene>
<dbReference type="WBParaSite" id="TTAC_0000376301-mRNA-1">
    <property type="protein sequence ID" value="TTAC_0000376301-mRNA-1"/>
    <property type="gene ID" value="TTAC_0000376301"/>
</dbReference>
<dbReference type="STRING" id="6205.A0A0R3WSM3"/>
<sequence>MVSVKALTPTTWKNSGFKYPNFTTGMEGDEVVQLPDALIAVDGSRVYEPLIMFNYLIEDDDVAFSLEFQPQPLPPQACPQFLVVARHIFPPNLAAQSDGRGEDFWAIIPPQTSVCTKGTSLEEVERNHTFFVSNVDFHRAKVSALELARGVKMTRKDANTFFVGYRQLNEEEVDRYSTENPPPRPYPHESQINVTARVRAFV</sequence>
<evidence type="ECO:0000313" key="3">
    <source>
        <dbReference type="WBParaSite" id="TTAC_0000376301-mRNA-1"/>
    </source>
</evidence>
<protein>
    <submittedName>
        <fullName evidence="1 3">Uncharacterized protein</fullName>
    </submittedName>
</protein>
<evidence type="ECO:0000313" key="1">
    <source>
        <dbReference type="EMBL" id="VDM23280.1"/>
    </source>
</evidence>
<proteinExistence type="predicted"/>
<reference evidence="1 2" key="2">
    <citation type="submission" date="2018-11" db="EMBL/GenBank/DDBJ databases">
        <authorList>
            <consortium name="Pathogen Informatics"/>
        </authorList>
    </citation>
    <scope>NUCLEOTIDE SEQUENCE [LARGE SCALE GENOMIC DNA]</scope>
</reference>
<dbReference type="EMBL" id="UYWX01002975">
    <property type="protein sequence ID" value="VDM23280.1"/>
    <property type="molecule type" value="Genomic_DNA"/>
</dbReference>
<dbReference type="AlphaFoldDB" id="A0A0R3WSM3"/>
<accession>A0A0R3WSM3</accession>